<gene>
    <name evidence="4" type="ORF">CYCCA115_LOCUS16606</name>
</gene>
<feature type="domain" description="DOT1" evidence="3">
    <location>
        <begin position="162"/>
        <end position="203"/>
    </location>
</feature>
<dbReference type="EMBL" id="CAKOGP040001936">
    <property type="protein sequence ID" value="CAJ1957216.1"/>
    <property type="molecule type" value="Genomic_DNA"/>
</dbReference>
<proteinExistence type="predicted"/>
<feature type="signal peptide" evidence="2">
    <location>
        <begin position="1"/>
        <end position="37"/>
    </location>
</feature>
<dbReference type="GO" id="GO:0031151">
    <property type="term" value="F:histone H3K79 methyltransferase activity"/>
    <property type="evidence" value="ECO:0007669"/>
    <property type="project" value="InterPro"/>
</dbReference>
<feature type="compositionally biased region" description="Low complexity" evidence="1">
    <location>
        <begin position="110"/>
        <end position="126"/>
    </location>
</feature>
<dbReference type="AlphaFoldDB" id="A0AAD2FZ69"/>
<feature type="region of interest" description="Disordered" evidence="1">
    <location>
        <begin position="38"/>
        <end position="134"/>
    </location>
</feature>
<sequence>MSKGGISIHGILTLALGHNLLMLLLVLLLSLPFPANSLVHPTTTTTTTKTKTTTTTTTTTTTPIPVPEVSPKRLEQVSNLVSSALGDTTNNTRREQEGEEEDTADHDGPLLLKKSVSSPTTSTSSTSKKEESNKLLKDDRYALARRAALEWETSSEMESYELVYGELSLPVLTTILDAVGVYPGDKFLDIGSGDGALVLGASLLYAGDDDDDDDDEKKNAIAVARGLEIVPGLYERSLKHQEKLSNILKEETGVDGRFLREQQSPVEFHLGDIHKAASSNNAYDSSTLNNILEDSTLVVCFATTWSAGNNNANAEEATTKISLQGRKLPLLSKALQGLPKGARVVIVDGRLDSKDGHEWQGDLKINCPDTAPWSIASLYHKKQE</sequence>
<evidence type="ECO:0000313" key="5">
    <source>
        <dbReference type="Proteomes" id="UP001295423"/>
    </source>
</evidence>
<comment type="caution">
    <text evidence="4">The sequence shown here is derived from an EMBL/GenBank/DDBJ whole genome shotgun (WGS) entry which is preliminary data.</text>
</comment>
<evidence type="ECO:0000256" key="2">
    <source>
        <dbReference type="SAM" id="SignalP"/>
    </source>
</evidence>
<feature type="compositionally biased region" description="Low complexity" evidence="1">
    <location>
        <begin position="42"/>
        <end position="62"/>
    </location>
</feature>
<keyword evidence="5" id="KW-1185">Reference proteome</keyword>
<dbReference type="Pfam" id="PF08123">
    <property type="entry name" value="DOT1"/>
    <property type="match status" value="1"/>
</dbReference>
<keyword evidence="2" id="KW-0732">Signal</keyword>
<protein>
    <recommendedName>
        <fullName evidence="3">DOT1 domain-containing protein</fullName>
    </recommendedName>
</protein>
<dbReference type="SUPFAM" id="SSF53335">
    <property type="entry name" value="S-adenosyl-L-methionine-dependent methyltransferases"/>
    <property type="match status" value="1"/>
</dbReference>
<dbReference type="Proteomes" id="UP001295423">
    <property type="component" value="Unassembled WGS sequence"/>
</dbReference>
<feature type="compositionally biased region" description="Polar residues" evidence="1">
    <location>
        <begin position="76"/>
        <end position="91"/>
    </location>
</feature>
<feature type="chain" id="PRO_5042265831" description="DOT1 domain-containing protein" evidence="2">
    <location>
        <begin position="38"/>
        <end position="384"/>
    </location>
</feature>
<evidence type="ECO:0000259" key="3">
    <source>
        <dbReference type="Pfam" id="PF08123"/>
    </source>
</evidence>
<accession>A0AAD2FZ69</accession>
<reference evidence="4" key="1">
    <citation type="submission" date="2023-08" db="EMBL/GenBank/DDBJ databases">
        <authorList>
            <person name="Audoor S."/>
            <person name="Bilcke G."/>
        </authorList>
    </citation>
    <scope>NUCLEOTIDE SEQUENCE</scope>
</reference>
<name>A0AAD2FZ69_9STRA</name>
<dbReference type="InterPro" id="IPR025789">
    <property type="entry name" value="DOT1_dom"/>
</dbReference>
<evidence type="ECO:0000256" key="1">
    <source>
        <dbReference type="SAM" id="MobiDB-lite"/>
    </source>
</evidence>
<dbReference type="InterPro" id="IPR029063">
    <property type="entry name" value="SAM-dependent_MTases_sf"/>
</dbReference>
<dbReference type="Gene3D" id="3.40.50.150">
    <property type="entry name" value="Vaccinia Virus protein VP39"/>
    <property type="match status" value="1"/>
</dbReference>
<evidence type="ECO:0000313" key="4">
    <source>
        <dbReference type="EMBL" id="CAJ1957216.1"/>
    </source>
</evidence>
<organism evidence="4 5">
    <name type="scientific">Cylindrotheca closterium</name>
    <dbReference type="NCBI Taxonomy" id="2856"/>
    <lineage>
        <taxon>Eukaryota</taxon>
        <taxon>Sar</taxon>
        <taxon>Stramenopiles</taxon>
        <taxon>Ochrophyta</taxon>
        <taxon>Bacillariophyta</taxon>
        <taxon>Bacillariophyceae</taxon>
        <taxon>Bacillariophycidae</taxon>
        <taxon>Bacillariales</taxon>
        <taxon>Bacillariaceae</taxon>
        <taxon>Cylindrotheca</taxon>
    </lineage>
</organism>